<keyword evidence="7" id="KW-0408">Iron</keyword>
<evidence type="ECO:0000256" key="1">
    <source>
        <dbReference type="ARBA" id="ARBA00004202"/>
    </source>
</evidence>
<keyword evidence="8" id="KW-0406">Ion transport</keyword>
<dbReference type="PROSITE" id="PS50893">
    <property type="entry name" value="ABC_TRANSPORTER_2"/>
    <property type="match status" value="1"/>
</dbReference>
<keyword evidence="12" id="KW-1185">Reference proteome</keyword>
<dbReference type="PANTHER" id="PTHR42771">
    <property type="entry name" value="IRON(3+)-HYDROXAMATE IMPORT ATP-BINDING PROTEIN FHUC"/>
    <property type="match status" value="1"/>
</dbReference>
<dbReference type="PANTHER" id="PTHR42771:SF2">
    <property type="entry name" value="IRON(3+)-HYDROXAMATE IMPORT ATP-BINDING PROTEIN FHUC"/>
    <property type="match status" value="1"/>
</dbReference>
<evidence type="ECO:0000256" key="7">
    <source>
        <dbReference type="ARBA" id="ARBA00023004"/>
    </source>
</evidence>
<gene>
    <name evidence="11" type="ORF">HCZ30_14630</name>
</gene>
<evidence type="ECO:0000256" key="9">
    <source>
        <dbReference type="ARBA" id="ARBA00023136"/>
    </source>
</evidence>
<proteinExistence type="predicted"/>
<feature type="domain" description="ABC transporter" evidence="10">
    <location>
        <begin position="12"/>
        <end position="247"/>
    </location>
</feature>
<keyword evidence="3" id="KW-1003">Cell membrane</keyword>
<dbReference type="Proteomes" id="UP000709466">
    <property type="component" value="Unassembled WGS sequence"/>
</dbReference>
<evidence type="ECO:0000256" key="4">
    <source>
        <dbReference type="ARBA" id="ARBA00022496"/>
    </source>
</evidence>
<dbReference type="SMART" id="SM00382">
    <property type="entry name" value="AAA"/>
    <property type="match status" value="1"/>
</dbReference>
<comment type="caution">
    <text evidence="11">The sequence shown here is derived from an EMBL/GenBank/DDBJ whole genome shotgun (WGS) entry which is preliminary data.</text>
</comment>
<dbReference type="InterPro" id="IPR027417">
    <property type="entry name" value="P-loop_NTPase"/>
</dbReference>
<dbReference type="EMBL" id="JAATOP010000012">
    <property type="protein sequence ID" value="NIY73667.1"/>
    <property type="molecule type" value="Genomic_DNA"/>
</dbReference>
<keyword evidence="9" id="KW-0472">Membrane</keyword>
<dbReference type="GO" id="GO:0005524">
    <property type="term" value="F:ATP binding"/>
    <property type="evidence" value="ECO:0007669"/>
    <property type="project" value="UniProtKB-KW"/>
</dbReference>
<organism evidence="11 12">
    <name type="scientific">Marivivens donghaensis</name>
    <dbReference type="NCBI Taxonomy" id="1699413"/>
    <lineage>
        <taxon>Bacteria</taxon>
        <taxon>Pseudomonadati</taxon>
        <taxon>Pseudomonadota</taxon>
        <taxon>Alphaproteobacteria</taxon>
        <taxon>Rhodobacterales</taxon>
        <taxon>Paracoccaceae</taxon>
        <taxon>Marivivens group</taxon>
        <taxon>Marivivens</taxon>
    </lineage>
</organism>
<sequence>MLDQQTILSPILRTYDLKAGYEGKTILNGVDLDVGQGEFVALIGPNGCGKSTLLKTMARILTPTSGVAELNGRAVHDTPTREIAKAMALLPQTPLTPDGLTVRELVAQGRFPHQTLWRQWTKADETAVHDAMEATDVLQFADRPVTALSGGQRQRCWIAMTLAQDTDVILLDEPTTYLDLKIQIDVMQLLSKIAAQGRTLVVVLHELNLAAAYADRVVMMRDGAIVHQGHPAECITAETLEDVFGLRARVMTDPDTGRPVCIPMTGPAA</sequence>
<dbReference type="InterPro" id="IPR003439">
    <property type="entry name" value="ABC_transporter-like_ATP-bd"/>
</dbReference>
<reference evidence="11 12" key="1">
    <citation type="submission" date="2020-03" db="EMBL/GenBank/DDBJ databases">
        <title>Bacterial isolates of synthetic phycosphere.</title>
        <authorList>
            <person name="Fu H."/>
            <person name="Moran M.A."/>
        </authorList>
    </citation>
    <scope>NUCLEOTIDE SEQUENCE [LARGE SCALE GENOMIC DNA]</scope>
    <source>
        <strain evidence="11 12">HF1</strain>
    </source>
</reference>
<dbReference type="Gene3D" id="3.40.50.300">
    <property type="entry name" value="P-loop containing nucleotide triphosphate hydrolases"/>
    <property type="match status" value="1"/>
</dbReference>
<protein>
    <submittedName>
        <fullName evidence="11">ABC transporter ATP-binding protein</fullName>
    </submittedName>
</protein>
<dbReference type="InterPro" id="IPR003593">
    <property type="entry name" value="AAA+_ATPase"/>
</dbReference>
<dbReference type="Pfam" id="PF00005">
    <property type="entry name" value="ABC_tran"/>
    <property type="match status" value="1"/>
</dbReference>
<evidence type="ECO:0000256" key="8">
    <source>
        <dbReference type="ARBA" id="ARBA00023065"/>
    </source>
</evidence>
<keyword evidence="5" id="KW-0547">Nucleotide-binding</keyword>
<evidence type="ECO:0000256" key="6">
    <source>
        <dbReference type="ARBA" id="ARBA00022840"/>
    </source>
</evidence>
<name>A0ABX0W2N1_9RHOB</name>
<keyword evidence="2" id="KW-0813">Transport</keyword>
<comment type="subcellular location">
    <subcellularLocation>
        <location evidence="1">Cell membrane</location>
        <topology evidence="1">Peripheral membrane protein</topology>
    </subcellularLocation>
</comment>
<dbReference type="CDD" id="cd03214">
    <property type="entry name" value="ABC_Iron-Siderophores_B12_Hemin"/>
    <property type="match status" value="1"/>
</dbReference>
<accession>A0ABX0W2N1</accession>
<evidence type="ECO:0000313" key="11">
    <source>
        <dbReference type="EMBL" id="NIY73667.1"/>
    </source>
</evidence>
<evidence type="ECO:0000259" key="10">
    <source>
        <dbReference type="PROSITE" id="PS50893"/>
    </source>
</evidence>
<evidence type="ECO:0000256" key="3">
    <source>
        <dbReference type="ARBA" id="ARBA00022475"/>
    </source>
</evidence>
<dbReference type="InterPro" id="IPR051535">
    <property type="entry name" value="Siderophore_ABC-ATPase"/>
</dbReference>
<keyword evidence="4" id="KW-0410">Iron transport</keyword>
<dbReference type="RefSeq" id="WP_167639052.1">
    <property type="nucleotide sequence ID" value="NZ_JAATOP010000012.1"/>
</dbReference>
<evidence type="ECO:0000313" key="12">
    <source>
        <dbReference type="Proteomes" id="UP000709466"/>
    </source>
</evidence>
<keyword evidence="6 11" id="KW-0067">ATP-binding</keyword>
<dbReference type="SUPFAM" id="SSF52540">
    <property type="entry name" value="P-loop containing nucleoside triphosphate hydrolases"/>
    <property type="match status" value="1"/>
</dbReference>
<evidence type="ECO:0000256" key="2">
    <source>
        <dbReference type="ARBA" id="ARBA00022448"/>
    </source>
</evidence>
<evidence type="ECO:0000256" key="5">
    <source>
        <dbReference type="ARBA" id="ARBA00022741"/>
    </source>
</evidence>